<dbReference type="Proteomes" id="UP000054466">
    <property type="component" value="Unassembled WGS sequence"/>
</dbReference>
<dbReference type="STRING" id="569365.A0A0D2CUY4"/>
<evidence type="ECO:0000256" key="1">
    <source>
        <dbReference type="SAM" id="Phobius"/>
    </source>
</evidence>
<dbReference type="VEuPathDB" id="FungiDB:PV07_07198"/>
<evidence type="ECO:0000313" key="2">
    <source>
        <dbReference type="EMBL" id="KIW27464.1"/>
    </source>
</evidence>
<keyword evidence="1" id="KW-0812">Transmembrane</keyword>
<dbReference type="PANTHER" id="PTHR35043">
    <property type="entry name" value="TRANSCRIPTION FACTOR DOMAIN-CONTAINING PROTEIN"/>
    <property type="match status" value="1"/>
</dbReference>
<keyword evidence="1" id="KW-1133">Transmembrane helix</keyword>
<name>A0A0D2CUY4_9EURO</name>
<feature type="transmembrane region" description="Helical" evidence="1">
    <location>
        <begin position="32"/>
        <end position="50"/>
    </location>
</feature>
<gene>
    <name evidence="2" type="ORF">PV07_07198</name>
</gene>
<dbReference type="GeneID" id="27346392"/>
<protein>
    <submittedName>
        <fullName evidence="2">Uncharacterized protein</fullName>
    </submittedName>
</protein>
<keyword evidence="1" id="KW-0472">Membrane</keyword>
<dbReference type="OrthoDB" id="4160663at2759"/>
<dbReference type="PANTHER" id="PTHR35043:SF7">
    <property type="entry name" value="TRANSCRIPTION FACTOR DOMAIN-CONTAINING PROTEIN"/>
    <property type="match status" value="1"/>
</dbReference>
<sequence length="143" mass="16210">MLDLAVSRSTSPLNKTQYVTGWKSEPDSRGTWTLLYSCLFTLFLCVYSAIHINIPARGDSGNAQFWRKVKWVVVAILAPEIVLYSAWQQYHLASSFCAELYNVRLEQAGLPPLSTKLLWQKLTSISGWLELLRKSRAPSEKST</sequence>
<accession>A0A0D2CUY4</accession>
<dbReference type="EMBL" id="KN847043">
    <property type="protein sequence ID" value="KIW27464.1"/>
    <property type="molecule type" value="Genomic_DNA"/>
</dbReference>
<dbReference type="AlphaFoldDB" id="A0A0D2CUY4"/>
<evidence type="ECO:0000313" key="3">
    <source>
        <dbReference type="Proteomes" id="UP000054466"/>
    </source>
</evidence>
<organism evidence="2 3">
    <name type="scientific">Cladophialophora immunda</name>
    <dbReference type="NCBI Taxonomy" id="569365"/>
    <lineage>
        <taxon>Eukaryota</taxon>
        <taxon>Fungi</taxon>
        <taxon>Dikarya</taxon>
        <taxon>Ascomycota</taxon>
        <taxon>Pezizomycotina</taxon>
        <taxon>Eurotiomycetes</taxon>
        <taxon>Chaetothyriomycetidae</taxon>
        <taxon>Chaetothyriales</taxon>
        <taxon>Herpotrichiellaceae</taxon>
        <taxon>Cladophialophora</taxon>
    </lineage>
</organism>
<dbReference type="RefSeq" id="XP_016247680.1">
    <property type="nucleotide sequence ID" value="XM_016394261.1"/>
</dbReference>
<reference evidence="2 3" key="1">
    <citation type="submission" date="2015-01" db="EMBL/GenBank/DDBJ databases">
        <title>The Genome Sequence of Cladophialophora immunda CBS83496.</title>
        <authorList>
            <consortium name="The Broad Institute Genomics Platform"/>
            <person name="Cuomo C."/>
            <person name="de Hoog S."/>
            <person name="Gorbushina A."/>
            <person name="Stielow B."/>
            <person name="Teixiera M."/>
            <person name="Abouelleil A."/>
            <person name="Chapman S.B."/>
            <person name="Priest M."/>
            <person name="Young S.K."/>
            <person name="Wortman J."/>
            <person name="Nusbaum C."/>
            <person name="Birren B."/>
        </authorList>
    </citation>
    <scope>NUCLEOTIDE SEQUENCE [LARGE SCALE GENOMIC DNA]</scope>
    <source>
        <strain evidence="2 3">CBS 83496</strain>
    </source>
</reference>
<keyword evidence="3" id="KW-1185">Reference proteome</keyword>
<dbReference type="HOGENOM" id="CLU_1805975_0_0_1"/>
<proteinExistence type="predicted"/>